<name>A0AAV7XDX6_9NEOP</name>
<feature type="compositionally biased region" description="Low complexity" evidence="1">
    <location>
        <begin position="185"/>
        <end position="194"/>
    </location>
</feature>
<reference evidence="2" key="1">
    <citation type="submission" date="2022-12" db="EMBL/GenBank/DDBJ databases">
        <title>Chromosome-level genome assembly of the bean flower thrips Megalurothrips usitatus.</title>
        <authorList>
            <person name="Ma L."/>
            <person name="Liu Q."/>
            <person name="Li H."/>
            <person name="Cai W."/>
        </authorList>
    </citation>
    <scope>NUCLEOTIDE SEQUENCE</scope>
    <source>
        <strain evidence="2">Cailab_2022a</strain>
    </source>
</reference>
<feature type="region of interest" description="Disordered" evidence="1">
    <location>
        <begin position="817"/>
        <end position="840"/>
    </location>
</feature>
<comment type="caution">
    <text evidence="2">The sequence shown here is derived from an EMBL/GenBank/DDBJ whole genome shotgun (WGS) entry which is preliminary data.</text>
</comment>
<protein>
    <submittedName>
        <fullName evidence="2">Uncharacterized protein</fullName>
    </submittedName>
</protein>
<organism evidence="2 3">
    <name type="scientific">Megalurothrips usitatus</name>
    <name type="common">bean blossom thrips</name>
    <dbReference type="NCBI Taxonomy" id="439358"/>
    <lineage>
        <taxon>Eukaryota</taxon>
        <taxon>Metazoa</taxon>
        <taxon>Ecdysozoa</taxon>
        <taxon>Arthropoda</taxon>
        <taxon>Hexapoda</taxon>
        <taxon>Insecta</taxon>
        <taxon>Pterygota</taxon>
        <taxon>Neoptera</taxon>
        <taxon>Paraneoptera</taxon>
        <taxon>Thysanoptera</taxon>
        <taxon>Terebrantia</taxon>
        <taxon>Thripoidea</taxon>
        <taxon>Thripidae</taxon>
        <taxon>Megalurothrips</taxon>
    </lineage>
</organism>
<accession>A0AAV7XDX6</accession>
<evidence type="ECO:0000256" key="1">
    <source>
        <dbReference type="SAM" id="MobiDB-lite"/>
    </source>
</evidence>
<sequence>MDFELSLLHDRYGGDELREILRAEKSTPNIKVKLFRIPSYCDLAVQALCLACTFVEEQKPTRQRWEKLNKELNKIKYNSREIAVRLEKQDSGESNSSSEFTLDVSKLNSFLAETKQQFRADPRINDQEYLVRTVLGALCSERAAKDDAPSAEEGSATPGGLRAVDDTAASTVRGSSVPPVGRALQEQQQSASSEPWVPLTIPAPQEQQQSASTDSSVSLTPPALRKQQQQSAPARSLSVADGQRPSFILESEEGMTAQSFLKLEQLIGARKDTLAVKLQLSNFKTISEEELKEVVKLASLVLEVFEEWRTELYNSPEDLENVSSSIVIKFGDSWNKYINIAKIDAENDTESNTFVIDLLCFQKLISRYQAEGAEVAGELVSDRRAGLRVFFSIYKVHQLAETSVNSLQKELQNAMRPVQNKDYSEEDGAVGGRQPSDNRNQSLKEPLILHFEDYIKKKERETGKPFEFDVKPKPRYSQERQEEWGHSERPDWEYNYRQNREESGPFRSENRPRYSGYEPKIPLPKFKESINVRDFIERFEERMSHFEPNRIKRLAYLEDCVKDSEAESWLRRYLLENSRSCNWSELIRDMKSSFTSDYDDVDARNRMEDRVKKPTETMRQYILEKLDLIARFDIRMKEIDKIRFIVDGLPLSVHDLRPLVFKTVRDLTSTLVNLEGANRRFAVHRKMEEVYTKYSQGDVNAVDEPRVQWEDMKQDVMYVVAALQDLKLIPTSKDRYRDQTPYRDIQETEGTQVTEDIRETEETQVTEDIQEKEATQVTEDTQMVNIQGIEEIPDNGNHDRETETQEMHIKETGATPETGIQETETTQIEGTPKTGATQRTETGAQAGIIQTRRQSGINDAEKKLVLYPRCAQKCSFNGVKFI</sequence>
<feature type="region of interest" description="Disordered" evidence="1">
    <location>
        <begin position="411"/>
        <end position="443"/>
    </location>
</feature>
<keyword evidence="3" id="KW-1185">Reference proteome</keyword>
<proteinExistence type="predicted"/>
<evidence type="ECO:0000313" key="3">
    <source>
        <dbReference type="Proteomes" id="UP001075354"/>
    </source>
</evidence>
<feature type="region of interest" description="Disordered" evidence="1">
    <location>
        <begin position="143"/>
        <end position="239"/>
    </location>
</feature>
<dbReference type="Proteomes" id="UP001075354">
    <property type="component" value="Chromosome 13"/>
</dbReference>
<dbReference type="AlphaFoldDB" id="A0AAV7XDX6"/>
<evidence type="ECO:0000313" key="2">
    <source>
        <dbReference type="EMBL" id="KAJ1521826.1"/>
    </source>
</evidence>
<gene>
    <name evidence="2" type="ORF">ONE63_003461</name>
</gene>
<dbReference type="EMBL" id="JAPTSV010000013">
    <property type="protein sequence ID" value="KAJ1521826.1"/>
    <property type="molecule type" value="Genomic_DNA"/>
</dbReference>
<feature type="compositionally biased region" description="Polar residues" evidence="1">
    <location>
        <begin position="205"/>
        <end position="219"/>
    </location>
</feature>
<feature type="compositionally biased region" description="Low complexity" evidence="1">
    <location>
        <begin position="817"/>
        <end position="832"/>
    </location>
</feature>